<sequence length="27" mass="3274">MTQGLRLRRLRDKVYTSRSVEVRRPAE</sequence>
<protein>
    <submittedName>
        <fullName evidence="1">DE-cadherin like protein</fullName>
    </submittedName>
</protein>
<evidence type="ECO:0000313" key="2">
    <source>
        <dbReference type="Proteomes" id="UP000007151"/>
    </source>
</evidence>
<accession>A0A212F952</accession>
<organism evidence="1 2">
    <name type="scientific">Danaus plexippus plexippus</name>
    <dbReference type="NCBI Taxonomy" id="278856"/>
    <lineage>
        <taxon>Eukaryota</taxon>
        <taxon>Metazoa</taxon>
        <taxon>Ecdysozoa</taxon>
        <taxon>Arthropoda</taxon>
        <taxon>Hexapoda</taxon>
        <taxon>Insecta</taxon>
        <taxon>Pterygota</taxon>
        <taxon>Neoptera</taxon>
        <taxon>Endopterygota</taxon>
        <taxon>Lepidoptera</taxon>
        <taxon>Glossata</taxon>
        <taxon>Ditrysia</taxon>
        <taxon>Papilionoidea</taxon>
        <taxon>Nymphalidae</taxon>
        <taxon>Danainae</taxon>
        <taxon>Danaini</taxon>
        <taxon>Danaina</taxon>
        <taxon>Danaus</taxon>
        <taxon>Danaus</taxon>
    </lineage>
</organism>
<dbReference type="InParanoid" id="A0A212F952"/>
<keyword evidence="2" id="KW-1185">Reference proteome</keyword>
<proteinExistence type="predicted"/>
<gene>
    <name evidence="1" type="ORF">KGM_216145A</name>
</gene>
<comment type="caution">
    <text evidence="1">The sequence shown here is derived from an EMBL/GenBank/DDBJ whole genome shotgun (WGS) entry which is preliminary data.</text>
</comment>
<reference evidence="1 2" key="1">
    <citation type="journal article" date="2011" name="Cell">
        <title>The monarch butterfly genome yields insights into long-distance migration.</title>
        <authorList>
            <person name="Zhan S."/>
            <person name="Merlin C."/>
            <person name="Boore J.L."/>
            <person name="Reppert S.M."/>
        </authorList>
    </citation>
    <scope>NUCLEOTIDE SEQUENCE [LARGE SCALE GENOMIC DNA]</scope>
    <source>
        <strain evidence="1">F-2</strain>
    </source>
</reference>
<dbReference type="KEGG" id="dpl:KGM_216145A"/>
<dbReference type="Proteomes" id="UP000007151">
    <property type="component" value="Unassembled WGS sequence"/>
</dbReference>
<dbReference type="AlphaFoldDB" id="A0A212F952"/>
<evidence type="ECO:0000313" key="1">
    <source>
        <dbReference type="EMBL" id="OWR50258.1"/>
    </source>
</evidence>
<feature type="non-terminal residue" evidence="1">
    <location>
        <position position="27"/>
    </location>
</feature>
<dbReference type="EMBL" id="AGBW02009648">
    <property type="protein sequence ID" value="OWR50258.1"/>
    <property type="molecule type" value="Genomic_DNA"/>
</dbReference>
<name>A0A212F952_DANPL</name>